<accession>A0A3P5XM09</accession>
<dbReference type="Pfam" id="PF05860">
    <property type="entry name" value="TPS"/>
    <property type="match status" value="1"/>
</dbReference>
<reference evidence="3 4" key="1">
    <citation type="submission" date="2018-11" db="EMBL/GenBank/DDBJ databases">
        <authorList>
            <person name="Criscuolo A."/>
        </authorList>
    </citation>
    <scope>NUCLEOTIDE SEQUENCE [LARGE SCALE GENOMIC DNA]</scope>
    <source>
        <strain evidence="3">ACIP111625</strain>
    </source>
</reference>
<proteinExistence type="predicted"/>
<dbReference type="Pfam" id="PF18676">
    <property type="entry name" value="MBG_2"/>
    <property type="match status" value="1"/>
</dbReference>
<evidence type="ECO:0000313" key="3">
    <source>
        <dbReference type="EMBL" id="VDC32762.1"/>
    </source>
</evidence>
<dbReference type="InterPro" id="IPR041286">
    <property type="entry name" value="MBG_2"/>
</dbReference>
<dbReference type="InterPro" id="IPR008638">
    <property type="entry name" value="FhaB/CdiA-like_TPS"/>
</dbReference>
<feature type="region of interest" description="Disordered" evidence="1">
    <location>
        <begin position="339"/>
        <end position="368"/>
    </location>
</feature>
<dbReference type="InterPro" id="IPR012334">
    <property type="entry name" value="Pectin_lyas_fold"/>
</dbReference>
<keyword evidence="4" id="KW-1185">Reference proteome</keyword>
<protein>
    <submittedName>
        <fullName evidence="3">Heme/hemopexin-binding protein</fullName>
    </submittedName>
</protein>
<organism evidence="3 4">
    <name type="scientific">Pseudogemmobacter humi</name>
    <dbReference type="NCBI Taxonomy" id="2483812"/>
    <lineage>
        <taxon>Bacteria</taxon>
        <taxon>Pseudomonadati</taxon>
        <taxon>Pseudomonadota</taxon>
        <taxon>Alphaproteobacteria</taxon>
        <taxon>Rhodobacterales</taxon>
        <taxon>Paracoccaceae</taxon>
        <taxon>Pseudogemmobacter</taxon>
    </lineage>
</organism>
<dbReference type="InterPro" id="IPR011050">
    <property type="entry name" value="Pectin_lyase_fold/virulence"/>
</dbReference>
<name>A0A3P5XM09_9RHOB</name>
<dbReference type="Proteomes" id="UP000277498">
    <property type="component" value="Unassembled WGS sequence"/>
</dbReference>
<dbReference type="Gene3D" id="2.160.20.110">
    <property type="match status" value="4"/>
</dbReference>
<dbReference type="NCBIfam" id="TIGR01901">
    <property type="entry name" value="adhes_NPXG"/>
    <property type="match status" value="1"/>
</dbReference>
<gene>
    <name evidence="3" type="primary">hxuA</name>
    <name evidence="3" type="ORF">XINFAN_03441</name>
</gene>
<evidence type="ECO:0000256" key="1">
    <source>
        <dbReference type="SAM" id="MobiDB-lite"/>
    </source>
</evidence>
<dbReference type="RefSeq" id="WP_160144651.1">
    <property type="nucleotide sequence ID" value="NZ_UXAW01000095.1"/>
</dbReference>
<dbReference type="Gene3D" id="2.160.20.10">
    <property type="entry name" value="Single-stranded right-handed beta-helix, Pectin lyase-like"/>
    <property type="match status" value="1"/>
</dbReference>
<dbReference type="PANTHER" id="PTHR12338:SF5">
    <property type="entry name" value="ANTIGEN 43-RELATED"/>
    <property type="match status" value="1"/>
</dbReference>
<dbReference type="InterPro" id="IPR050909">
    <property type="entry name" value="Bact_Autotransporter_VF"/>
</dbReference>
<evidence type="ECO:0000313" key="4">
    <source>
        <dbReference type="Proteomes" id="UP000277498"/>
    </source>
</evidence>
<dbReference type="SMART" id="SM00912">
    <property type="entry name" value="Haemagg_act"/>
    <property type="match status" value="1"/>
</dbReference>
<dbReference type="PANTHER" id="PTHR12338">
    <property type="entry name" value="AUTOTRANSPORTER"/>
    <property type="match status" value="1"/>
</dbReference>
<evidence type="ECO:0000259" key="2">
    <source>
        <dbReference type="SMART" id="SM00912"/>
    </source>
</evidence>
<feature type="domain" description="Filamentous haemagglutinin FhaB/tRNA nuclease CdiA-like TPS" evidence="2">
    <location>
        <begin position="42"/>
        <end position="155"/>
    </location>
</feature>
<dbReference type="EMBL" id="UXAW01000095">
    <property type="protein sequence ID" value="VDC32762.1"/>
    <property type="molecule type" value="Genomic_DNA"/>
</dbReference>
<feature type="region of interest" description="Disordered" evidence="1">
    <location>
        <begin position="304"/>
        <end position="323"/>
    </location>
</feature>
<dbReference type="OrthoDB" id="1776524at2"/>
<dbReference type="SUPFAM" id="SSF51126">
    <property type="entry name" value="Pectin lyase-like"/>
    <property type="match status" value="1"/>
</dbReference>
<feature type="compositionally biased region" description="Gly residues" evidence="1">
    <location>
        <begin position="344"/>
        <end position="358"/>
    </location>
</feature>
<sequence>MTAKILSVSPSSALSASERRRFSGLLAALLTGTALVPCVGLAQSLPTDPTVVGGNATITAPGGGQMYVDQTSTMAVINWGSFSIAPGSVFLVTQPGADSALLNRVTGDGVTRIDGFLGANGQVFVVNRNGIVIGAEGRIEAAGFVGSTLDISTEDFMAGRLRFAGDTPGAVVNEGRIDIIPGGYAALIGGQVTNSGTIRVPFGTVGLGAGRRAVLNIGGDEFLQVALPPGDSDELLALIEQSGTISADGGVVEIMAAAARDAARNAVNLSGVVEARTVSGVSGRVTLGGGGGTVRVTGRVDVSGGSSAVIDSSPVPPPRPERGGDVTITGAEIGLSGATIDASGTGGGGSIRIGGDYRGSGDLPRSDRTTIDATSRLIADGIGDADGGRIILWSDGTTWFGGSVSVRGGDQGGDGGFVEISGRDYLALRSTDIDLAAPQGRAGEALFDPRNLRIVSDADFNASDLTHVRASDIVYMLEMGGYYSFDTSDYTGSDEGNIYIDAPLSWTWPSGESSYGSLWLSAGNDIFVSAPLSWSGPEGSVSLEAGGDILIGAPISWTGENFLALWAGDTLTIGADLTGPGGGLSVSGQLITATGAVDVGSFWLEYDSNWRQLGADLPGFSAIDFSISSNASFLRATGGDGTAASPYILTDVYGLQGLGSVGFDAAHYLLGNDIDASGTRFWNPYEGVYRGFLSIAAWGPAFSGSLDGGGHAITGLHQWVSDHVAGMFAYIQGATLQNLVLRDFDFTFWSGRTEGGEDETGGLLVGAALGGGARNIFSDITLSGSFEVNDGGSLGGSYGGLAGEARNATFDNVTSDAAITVMGLGWDPDSLISVGGLVGETGGLSTITGSSFSGLIDILPSSYGYDYSPPVMLSALGGTASAVGGLVGVTGAGDTITDSQAEAEITLSGEGSWVAGGLIGENAATLARVSAGGSLTITQPDIGSEWLIYAGGIAGYNLGSVTDATAQSQITLTLPGVSSGSAMGGLLGYNSGSVTGSSATAALDLSIAGTFSAGGLIGRNAGTLAASFVNGDVTVELPRTHSETYASIGGLVGEQSGGSVSDSFSEAAVSVTGYGTTQVGGAVGTNAGAIARVRSSGSVFADVEGPGGGLQTFGGLVGYNYDSIADSYSLAPVTVTEATFGGVGGLVGRNVGSVSRSYAAGAVLYSGTSELVQVGGMIGATGIGASVISSFWDTGATGQAVSAGGMGLTTAQFQDPAQFMTAATGWSFTGTWAPGRMAAAGVSAMYPGLYTIDRVLWAVPGNASTTYGLGLPALSGAVYGIGLYLFGEEGDTIDATGIFSVPAGTRNAGSYAISTTPTLVSAGGLSFAVSGAAATLTIDRAALTVTARDLTRIPGEDLTFGLDDVTVAGLQYEDALTAAALSSDGTAPEAEPGSYTILVQDAAVSGVGGDVTSNYDITYMPGTLTVGMSASVPPPVVVPIPGPPNPPDVITGGIFDPSPVVPAVGGKVKDDGGDALADLIAVSEEVEAMLESCSQSEGQAEDILACLTRALDRYSSALDELSASLPPSMQSVSAILRTARDDIEAARGRAVERLATATTDAERDAIRRDALAEAGAVLDTAQTEIRKQIGLIRAEDPDLARVHARQEQIILATVEKADVVLARAVGL</sequence>